<dbReference type="HAMAP" id="MF_00139">
    <property type="entry name" value="PurH"/>
    <property type="match status" value="1"/>
</dbReference>
<reference evidence="12 13" key="2">
    <citation type="journal article" date="2020" name="MBio">
        <title>Isolation and Molecular Analysis of a Novel Neorickettsia Species That Causes Potomac Horse Fever.</title>
        <authorList>
            <person name="Teymournejad O."/>
            <person name="Lin M."/>
            <person name="Bekebrede H."/>
            <person name="Kamr A."/>
            <person name="Toribio R.E."/>
            <person name="Arroyo L.G."/>
            <person name="Baird J.D."/>
            <person name="Rikihisa Y."/>
        </authorList>
    </citation>
    <scope>NUCLEOTIDE SEQUENCE [LARGE SCALE GENOMIC DNA]</scope>
    <source>
        <strain evidence="12 13">Fin17</strain>
    </source>
</reference>
<comment type="catalytic activity">
    <reaction evidence="9 10">
        <text>IMP + H2O = 5-formamido-1-(5-phospho-D-ribosyl)imidazole-4-carboxamide</text>
        <dbReference type="Rhea" id="RHEA:18445"/>
        <dbReference type="ChEBI" id="CHEBI:15377"/>
        <dbReference type="ChEBI" id="CHEBI:58053"/>
        <dbReference type="ChEBI" id="CHEBI:58467"/>
        <dbReference type="EC" id="3.5.4.10"/>
    </reaction>
</comment>
<comment type="pathway">
    <text evidence="2 10">Purine metabolism; IMP biosynthesis via de novo pathway; 5-formamido-1-(5-phospho-D-ribosyl)imidazole-4-carboxamide from 5-amino-1-(5-phospho-D-ribosyl)imidazole-4-carboxamide (10-formyl THF route): step 1/1.</text>
</comment>
<reference evidence="12 13" key="1">
    <citation type="journal article" date="2020" name="MBio">
        <title>Erratum for Teymournejad et al., 'Isolation and Molecular Analysis of a Novel Neorickettsia Species That Causes Potomac Horse Fever'.</title>
        <authorList>
            <person name="Teymournejad O."/>
            <person name="Lin M."/>
            <person name="Bekebrede H."/>
            <person name="Kamr A."/>
            <person name="Toribio R.E."/>
            <person name="Arroyo L.G."/>
            <person name="Baird J.D."/>
            <person name="Rikihisa Y."/>
        </authorList>
    </citation>
    <scope>NUCLEOTIDE SEQUENCE [LARGE SCALE GENOMIC DNA]</scope>
    <source>
        <strain evidence="12 13">Fin17</strain>
    </source>
</reference>
<proteinExistence type="inferred from homology"/>
<evidence type="ECO:0000256" key="8">
    <source>
        <dbReference type="ARBA" id="ARBA00050488"/>
    </source>
</evidence>
<dbReference type="GO" id="GO:0006189">
    <property type="term" value="P:'de novo' IMP biosynthetic process"/>
    <property type="evidence" value="ECO:0007669"/>
    <property type="project" value="UniProtKB-UniRule"/>
</dbReference>
<evidence type="ECO:0000256" key="5">
    <source>
        <dbReference type="ARBA" id="ARBA00022755"/>
    </source>
</evidence>
<protein>
    <recommendedName>
        <fullName evidence="10">Bifunctional purine biosynthesis protein PurH</fullName>
    </recommendedName>
    <domain>
        <recommendedName>
            <fullName evidence="10">Phosphoribosylaminoimidazolecarboxamide formyltransferase</fullName>
            <ecNumber evidence="10">2.1.2.3</ecNumber>
        </recommendedName>
        <alternativeName>
            <fullName evidence="10">AICAR transformylase</fullName>
        </alternativeName>
    </domain>
    <domain>
        <recommendedName>
            <fullName evidence="10">IMP cyclohydrolase</fullName>
            <ecNumber evidence="10">3.5.4.10</ecNumber>
        </recommendedName>
        <alternativeName>
            <fullName evidence="10">ATIC</fullName>
        </alternativeName>
        <alternativeName>
            <fullName evidence="10">IMP synthase</fullName>
        </alternativeName>
        <alternativeName>
            <fullName evidence="10">Inosinicase</fullName>
        </alternativeName>
    </domain>
</protein>
<comment type="catalytic activity">
    <reaction evidence="8 10">
        <text>(6R)-10-formyltetrahydrofolate + 5-amino-1-(5-phospho-beta-D-ribosyl)imidazole-4-carboxamide = 5-formamido-1-(5-phospho-D-ribosyl)imidazole-4-carboxamide + (6S)-5,6,7,8-tetrahydrofolate</text>
        <dbReference type="Rhea" id="RHEA:22192"/>
        <dbReference type="ChEBI" id="CHEBI:57453"/>
        <dbReference type="ChEBI" id="CHEBI:58467"/>
        <dbReference type="ChEBI" id="CHEBI:58475"/>
        <dbReference type="ChEBI" id="CHEBI:195366"/>
        <dbReference type="EC" id="2.1.2.3"/>
    </reaction>
</comment>
<keyword evidence="13" id="KW-1185">Reference proteome</keyword>
<dbReference type="InterPro" id="IPR016193">
    <property type="entry name" value="Cytidine_deaminase-like"/>
</dbReference>
<dbReference type="NCBIfam" id="TIGR00355">
    <property type="entry name" value="purH"/>
    <property type="match status" value="1"/>
</dbReference>
<dbReference type="PANTHER" id="PTHR11692">
    <property type="entry name" value="BIFUNCTIONAL PURINE BIOSYNTHESIS PROTEIN PURH"/>
    <property type="match status" value="1"/>
</dbReference>
<dbReference type="SMART" id="SM00851">
    <property type="entry name" value="MGS"/>
    <property type="match status" value="1"/>
</dbReference>
<comment type="similarity">
    <text evidence="3 10">Belongs to the PurH family.</text>
</comment>
<dbReference type="EC" id="3.5.4.10" evidence="10"/>
<dbReference type="PROSITE" id="PS51855">
    <property type="entry name" value="MGS"/>
    <property type="match status" value="1"/>
</dbReference>
<dbReference type="KEGG" id="nef:GP480_00695"/>
<accession>A0A6P1G9T7</accession>
<dbReference type="Pfam" id="PF02142">
    <property type="entry name" value="MGS"/>
    <property type="match status" value="1"/>
</dbReference>
<dbReference type="Pfam" id="PF01808">
    <property type="entry name" value="AICARFT_IMPCHas"/>
    <property type="match status" value="1"/>
</dbReference>
<evidence type="ECO:0000256" key="9">
    <source>
        <dbReference type="ARBA" id="ARBA00050687"/>
    </source>
</evidence>
<evidence type="ECO:0000256" key="10">
    <source>
        <dbReference type="HAMAP-Rule" id="MF_00139"/>
    </source>
</evidence>
<dbReference type="Gene3D" id="3.40.140.20">
    <property type="match status" value="2"/>
</dbReference>
<evidence type="ECO:0000256" key="3">
    <source>
        <dbReference type="ARBA" id="ARBA00007667"/>
    </source>
</evidence>
<evidence type="ECO:0000313" key="12">
    <source>
        <dbReference type="EMBL" id="QHD64983.1"/>
    </source>
</evidence>
<keyword evidence="6 10" id="KW-0378">Hydrolase</keyword>
<dbReference type="AlphaFoldDB" id="A0A6P1G9T7"/>
<dbReference type="SUPFAM" id="SSF53927">
    <property type="entry name" value="Cytidine deaminase-like"/>
    <property type="match status" value="1"/>
</dbReference>
<dbReference type="NCBIfam" id="NF002049">
    <property type="entry name" value="PRK00881.1"/>
    <property type="match status" value="1"/>
</dbReference>
<gene>
    <name evidence="10 12" type="primary">purH</name>
    <name evidence="12" type="ORF">GP480_00695</name>
</gene>
<dbReference type="PIRSF" id="PIRSF000414">
    <property type="entry name" value="AICARFT_IMPCHas"/>
    <property type="match status" value="1"/>
</dbReference>
<dbReference type="InterPro" id="IPR036914">
    <property type="entry name" value="MGS-like_dom_sf"/>
</dbReference>
<dbReference type="Proteomes" id="UP000464912">
    <property type="component" value="Chromosome"/>
</dbReference>
<dbReference type="CDD" id="cd01421">
    <property type="entry name" value="IMPCH"/>
    <property type="match status" value="1"/>
</dbReference>
<evidence type="ECO:0000256" key="2">
    <source>
        <dbReference type="ARBA" id="ARBA00004954"/>
    </source>
</evidence>
<name>A0A6P1G9T7_9RICK</name>
<dbReference type="InterPro" id="IPR002695">
    <property type="entry name" value="PurH-like"/>
</dbReference>
<evidence type="ECO:0000256" key="7">
    <source>
        <dbReference type="ARBA" id="ARBA00023268"/>
    </source>
</evidence>
<dbReference type="InterPro" id="IPR024051">
    <property type="entry name" value="AICAR_Tfase_dup_dom_sf"/>
</dbReference>
<dbReference type="Gene3D" id="3.40.50.1380">
    <property type="entry name" value="Methylglyoxal synthase-like domain"/>
    <property type="match status" value="1"/>
</dbReference>
<dbReference type="FunFam" id="3.40.140.20:FF:000001">
    <property type="entry name" value="Bifunctional purine biosynthesis protein PurH"/>
    <property type="match status" value="1"/>
</dbReference>
<dbReference type="GO" id="GO:0005829">
    <property type="term" value="C:cytosol"/>
    <property type="evidence" value="ECO:0007669"/>
    <property type="project" value="TreeGrafter"/>
</dbReference>
<dbReference type="FunFam" id="3.40.50.1380:FF:000001">
    <property type="entry name" value="Bifunctional purine biosynthesis protein PurH"/>
    <property type="match status" value="1"/>
</dbReference>
<dbReference type="RefSeq" id="WP_160094948.1">
    <property type="nucleotide sequence ID" value="NZ_CP047224.1"/>
</dbReference>
<dbReference type="PANTHER" id="PTHR11692:SF0">
    <property type="entry name" value="BIFUNCTIONAL PURINE BIOSYNTHESIS PROTEIN ATIC"/>
    <property type="match status" value="1"/>
</dbReference>
<evidence type="ECO:0000259" key="11">
    <source>
        <dbReference type="PROSITE" id="PS51855"/>
    </source>
</evidence>
<sequence>MIKRALISVYDKTGLLPLACKLQAANVEIIATGKTHQYLLANQIRATSLSDYTHQPEILGGRVKTLHPAIHAGLLADPSLHGPEMQTLAIRQIDLVVVNLYPFEKCVNSGAPENEIIENVDIGGVSLLRSAAKNFKNVCVLSDPSDYSTFDVNPTLSFRSKMARKAFARVARYDCKIAEWFASSTSSPETLNLSVMKKNDFRYGENPHQNASFYSDGEFPLTKLQGKELSYNNLLDLDSALSIIMNFTEPACAIIKHTNPCGVASHKSSLEQAYEKSLAADSLSAFGGVVALNQIVTRNVAEKLLATFFEVIVAPGITQDAISLFSNKPNLRVLTYKSYAVPEKHMLSLLGGFLVQSGNTKLFQDFDIVTKREPTNEEVNQLIFAWKVCKYVKSNAIVTAHDYTTVGIGAGQMSRVKSVEIALEKSKIGQPLAMASDAFFPFADSIELAAKKGVASIIQPGGSIRDKEVIEAADHHNIAMIFTRMRHFRH</sequence>
<keyword evidence="4 10" id="KW-0808">Transferase</keyword>
<organism evidence="12 13">
    <name type="scientific">Neorickettsia findlayensis</name>
    <dbReference type="NCBI Taxonomy" id="2686014"/>
    <lineage>
        <taxon>Bacteria</taxon>
        <taxon>Pseudomonadati</taxon>
        <taxon>Pseudomonadota</taxon>
        <taxon>Alphaproteobacteria</taxon>
        <taxon>Rickettsiales</taxon>
        <taxon>Anaplasmataceae</taxon>
        <taxon>Neorickettsia</taxon>
    </lineage>
</organism>
<dbReference type="SMART" id="SM00798">
    <property type="entry name" value="AICARFT_IMPCHas"/>
    <property type="match status" value="1"/>
</dbReference>
<evidence type="ECO:0000256" key="4">
    <source>
        <dbReference type="ARBA" id="ARBA00022679"/>
    </source>
</evidence>
<dbReference type="GO" id="GO:0004643">
    <property type="term" value="F:phosphoribosylaminoimidazolecarboxamide formyltransferase activity"/>
    <property type="evidence" value="ECO:0007669"/>
    <property type="project" value="UniProtKB-UniRule"/>
</dbReference>
<keyword evidence="5 10" id="KW-0658">Purine biosynthesis</keyword>
<dbReference type="InterPro" id="IPR011607">
    <property type="entry name" value="MGS-like_dom"/>
</dbReference>
<dbReference type="GO" id="GO:0003937">
    <property type="term" value="F:IMP cyclohydrolase activity"/>
    <property type="evidence" value="ECO:0007669"/>
    <property type="project" value="UniProtKB-UniRule"/>
</dbReference>
<dbReference type="EC" id="2.1.2.3" evidence="10"/>
<dbReference type="EMBL" id="CP047224">
    <property type="protein sequence ID" value="QHD64983.1"/>
    <property type="molecule type" value="Genomic_DNA"/>
</dbReference>
<dbReference type="UniPathway" id="UPA00074">
    <property type="reaction ID" value="UER00133"/>
</dbReference>
<keyword evidence="7 10" id="KW-0511">Multifunctional enzyme</keyword>
<evidence type="ECO:0000313" key="13">
    <source>
        <dbReference type="Proteomes" id="UP000464912"/>
    </source>
</evidence>
<dbReference type="SUPFAM" id="SSF52335">
    <property type="entry name" value="Methylglyoxal synthase-like"/>
    <property type="match status" value="1"/>
</dbReference>
<evidence type="ECO:0000256" key="6">
    <source>
        <dbReference type="ARBA" id="ARBA00022801"/>
    </source>
</evidence>
<evidence type="ECO:0000256" key="1">
    <source>
        <dbReference type="ARBA" id="ARBA00004844"/>
    </source>
</evidence>
<feature type="domain" description="MGS-like" evidence="11">
    <location>
        <begin position="1"/>
        <end position="142"/>
    </location>
</feature>
<comment type="pathway">
    <text evidence="1 10">Purine metabolism; IMP biosynthesis via de novo pathway; IMP from 5-formamido-1-(5-phospho-D-ribosyl)imidazole-4-carboxamide: step 1/1.</text>
</comment>
<comment type="domain">
    <text evidence="10">The IMP cyclohydrolase activity resides in the N-terminal region.</text>
</comment>